<evidence type="ECO:0000256" key="1">
    <source>
        <dbReference type="SAM" id="MobiDB-lite"/>
    </source>
</evidence>
<feature type="compositionally biased region" description="Basic and acidic residues" evidence="1">
    <location>
        <begin position="260"/>
        <end position="286"/>
    </location>
</feature>
<dbReference type="GO" id="GO:0003676">
    <property type="term" value="F:nucleic acid binding"/>
    <property type="evidence" value="ECO:0007669"/>
    <property type="project" value="InterPro"/>
</dbReference>
<keyword evidence="4" id="KW-1185">Reference proteome</keyword>
<comment type="caution">
    <text evidence="3">The sequence shown here is derived from an EMBL/GenBank/DDBJ whole genome shotgun (WGS) entry which is preliminary data.</text>
</comment>
<dbReference type="PANTHER" id="PTHR23149">
    <property type="entry name" value="G PATCH DOMAIN CONTAINING PROTEIN"/>
    <property type="match status" value="1"/>
</dbReference>
<dbReference type="InterPro" id="IPR050656">
    <property type="entry name" value="PINX1"/>
</dbReference>
<protein>
    <recommendedName>
        <fullName evidence="2">G-patch domain-containing protein</fullName>
    </recommendedName>
</protein>
<feature type="domain" description="G-patch" evidence="2">
    <location>
        <begin position="5"/>
        <end position="46"/>
    </location>
</feature>
<feature type="compositionally biased region" description="Polar residues" evidence="1">
    <location>
        <begin position="169"/>
        <end position="184"/>
    </location>
</feature>
<organism evidence="3 4">
    <name type="scientific">Trametes cubensis</name>
    <dbReference type="NCBI Taxonomy" id="1111947"/>
    <lineage>
        <taxon>Eukaryota</taxon>
        <taxon>Fungi</taxon>
        <taxon>Dikarya</taxon>
        <taxon>Basidiomycota</taxon>
        <taxon>Agaricomycotina</taxon>
        <taxon>Agaricomycetes</taxon>
        <taxon>Polyporales</taxon>
        <taxon>Polyporaceae</taxon>
        <taxon>Trametes</taxon>
    </lineage>
</organism>
<reference evidence="3" key="1">
    <citation type="submission" date="2022-11" db="EMBL/GenBank/DDBJ databases">
        <title>Genome Sequence of Cubamyces cubensis.</title>
        <authorList>
            <person name="Buettner E."/>
        </authorList>
    </citation>
    <scope>NUCLEOTIDE SEQUENCE</scope>
    <source>
        <strain evidence="3">MPL-01</strain>
    </source>
</reference>
<feature type="compositionally biased region" description="Basic and acidic residues" evidence="1">
    <location>
        <begin position="300"/>
        <end position="309"/>
    </location>
</feature>
<feature type="compositionally biased region" description="Low complexity" evidence="1">
    <location>
        <begin position="185"/>
        <end position="194"/>
    </location>
</feature>
<name>A0AAD7X534_9APHY</name>
<feature type="region of interest" description="Disordered" evidence="1">
    <location>
        <begin position="67"/>
        <end position="127"/>
    </location>
</feature>
<dbReference type="InterPro" id="IPR000467">
    <property type="entry name" value="G_patch_dom"/>
</dbReference>
<feature type="compositionally biased region" description="Basic and acidic residues" evidence="1">
    <location>
        <begin position="210"/>
        <end position="243"/>
    </location>
</feature>
<feature type="compositionally biased region" description="Polar residues" evidence="1">
    <location>
        <begin position="113"/>
        <end position="127"/>
    </location>
</feature>
<feature type="region of interest" description="Disordered" evidence="1">
    <location>
        <begin position="161"/>
        <end position="363"/>
    </location>
</feature>
<proteinExistence type="predicted"/>
<dbReference type="PROSITE" id="PS50174">
    <property type="entry name" value="G_PATCH"/>
    <property type="match status" value="1"/>
</dbReference>
<evidence type="ECO:0000259" key="2">
    <source>
        <dbReference type="PROSITE" id="PS50174"/>
    </source>
</evidence>
<evidence type="ECO:0000313" key="3">
    <source>
        <dbReference type="EMBL" id="KAJ8456872.1"/>
    </source>
</evidence>
<sequence>MPLDGHTHLVKQGWSGKGTGLRNGAIAKPITVTQKKTLAGIGKDRDEAFPFWDHVFQAAAVSIQVKLHKDSDDESSDSSDSEDGQTPAVEIRRTATGIISNRRPVTGTPALSGATTPSDSQASSSGSITPQLSLMAAAKQQAARRMLYSMFYRGPVIAAEDNDEKQSASKDISANQAGPSTLVPSSSSASASSSNTEKDVEAKKAKKRKGGADEEKREWKRRKHEGDPEQKSRSKGKGKEKATDTPSTAATDSDDDEEQTKESKAARKAAKAERKTPAGGEARAKSGETCTQSGKGGTARGEEKEEGRTRRPFARPASSYSSYPLRRRGRARLGRTDTHGRRRRSRYPKRIEAQEREEGEEGEGQAFELGCVTFREEGWKKGGEVMTSALQPDPSLYFTLVRCSLAQQSTLRLVYNDIYYSRISFYLYINGVE</sequence>
<evidence type="ECO:0000313" key="4">
    <source>
        <dbReference type="Proteomes" id="UP001215151"/>
    </source>
</evidence>
<feature type="compositionally biased region" description="Acidic residues" evidence="1">
    <location>
        <begin position="72"/>
        <end position="83"/>
    </location>
</feature>
<gene>
    <name evidence="3" type="ORF">ONZ51_g11865</name>
</gene>
<dbReference type="PANTHER" id="PTHR23149:SF32">
    <property type="entry name" value="G-PATCH DOMAIN-CONTAINING PROTEIN"/>
    <property type="match status" value="1"/>
</dbReference>
<dbReference type="EMBL" id="JAPEVG010000623">
    <property type="protein sequence ID" value="KAJ8456872.1"/>
    <property type="molecule type" value="Genomic_DNA"/>
</dbReference>
<accession>A0AAD7X534</accession>
<feature type="region of interest" description="Disordered" evidence="1">
    <location>
        <begin position="1"/>
        <end position="23"/>
    </location>
</feature>
<dbReference type="AlphaFoldDB" id="A0AAD7X534"/>
<dbReference type="Proteomes" id="UP001215151">
    <property type="component" value="Unassembled WGS sequence"/>
</dbReference>